<dbReference type="GO" id="GO:0051707">
    <property type="term" value="P:response to other organism"/>
    <property type="evidence" value="ECO:0007669"/>
    <property type="project" value="UniProtKB-ARBA"/>
</dbReference>
<keyword evidence="7" id="KW-1185">Reference proteome</keyword>
<dbReference type="PROSITE" id="PS50011">
    <property type="entry name" value="PROTEIN_KINASE_DOM"/>
    <property type="match status" value="1"/>
</dbReference>
<dbReference type="SMART" id="SM00198">
    <property type="entry name" value="SCP"/>
    <property type="match status" value="1"/>
</dbReference>
<sequence length="514" mass="57824">MEQKGRIYRKSSSTLTTPLEKTSVNWDNVLEDLALNYSQGQINNCIELNLAVVPLGRNLVWDNKNGLSTTEAVWLWVAQKKYYSLESGVCARDLICRHYTQVIWINSTPLGCAKVRCNNNSGILIACYYYPAGNIPGKHPTDGIRSLIQSHDVAPMSPTNSSPLTQVIWVHSTPQKGKSMEALVIGLSIGLAFGLVLMITCFISRQRRQREKESDDDRRVFNTLFNNEFGNLIGPRKFSLNELTKAKNNFNTENKLGEGGFGFVYRGFLRDLDTCIAVKKVSKASKQGIWEYASEVKIISRLRHKNLVKLIGWCHDRGELLLVYEFMPSGNLDTHLFKSKSLLTWETRFKIMQDLASACYTCMKKEITPAPWGTSLRSACHREKLARFGVVALEIACGRRSVEPKFQDFEAVLVPWVLESYGKGKVLDVADNKMGMGFDPKQMECLVMVGLWCAHPSQDQRPSIRQVIQALHFEAPLSYLPTTMPVLGYKALTASRIGSSEPVLESNITLTIPR</sequence>
<dbReference type="InterPro" id="IPR050528">
    <property type="entry name" value="L-type_Lectin-RKs"/>
</dbReference>
<dbReference type="GO" id="GO:0004672">
    <property type="term" value="F:protein kinase activity"/>
    <property type="evidence" value="ECO:0007669"/>
    <property type="project" value="InterPro"/>
</dbReference>
<dbReference type="Gene3D" id="3.40.33.10">
    <property type="entry name" value="CAP"/>
    <property type="match status" value="1"/>
</dbReference>
<reference evidence="6" key="1">
    <citation type="submission" date="2019-09" db="EMBL/GenBank/DDBJ databases">
        <title>Draft genome information of white flower Hibiscus syriacus.</title>
        <authorList>
            <person name="Kim Y.-M."/>
        </authorList>
    </citation>
    <scope>NUCLEOTIDE SEQUENCE [LARGE SCALE GENOMIC DNA]</scope>
    <source>
        <strain evidence="6">YM2019G1</strain>
    </source>
</reference>
<gene>
    <name evidence="6" type="ORF">F3Y22_tig00110187pilonHSYRG00118</name>
</gene>
<keyword evidence="4" id="KW-0472">Membrane</keyword>
<dbReference type="InterPro" id="IPR017441">
    <property type="entry name" value="Protein_kinase_ATP_BS"/>
</dbReference>
<dbReference type="InterPro" id="IPR000719">
    <property type="entry name" value="Prot_kinase_dom"/>
</dbReference>
<accession>A0A6A3BG45</accession>
<dbReference type="SUPFAM" id="SSF56112">
    <property type="entry name" value="Protein kinase-like (PK-like)"/>
    <property type="match status" value="2"/>
</dbReference>
<dbReference type="EMBL" id="VEPZ02000867">
    <property type="protein sequence ID" value="KAE8714841.1"/>
    <property type="molecule type" value="Genomic_DNA"/>
</dbReference>
<dbReference type="SUPFAM" id="SSF55797">
    <property type="entry name" value="PR-1-like"/>
    <property type="match status" value="1"/>
</dbReference>
<dbReference type="PROSITE" id="PS01009">
    <property type="entry name" value="CRISP_1"/>
    <property type="match status" value="1"/>
</dbReference>
<dbReference type="InterPro" id="IPR035940">
    <property type="entry name" value="CAP_sf"/>
</dbReference>
<evidence type="ECO:0000313" key="7">
    <source>
        <dbReference type="Proteomes" id="UP000436088"/>
    </source>
</evidence>
<proteinExistence type="predicted"/>
<dbReference type="Pfam" id="PF07714">
    <property type="entry name" value="PK_Tyr_Ser-Thr"/>
    <property type="match status" value="1"/>
</dbReference>
<dbReference type="InterPro" id="IPR011009">
    <property type="entry name" value="Kinase-like_dom_sf"/>
</dbReference>
<name>A0A6A3BG45_HIBSY</name>
<evidence type="ECO:0000256" key="2">
    <source>
        <dbReference type="ARBA" id="ARBA00022840"/>
    </source>
</evidence>
<dbReference type="Pfam" id="PF00188">
    <property type="entry name" value="CAP"/>
    <property type="match status" value="1"/>
</dbReference>
<dbReference type="PROSITE" id="PS00107">
    <property type="entry name" value="PROTEIN_KINASE_ATP"/>
    <property type="match status" value="1"/>
</dbReference>
<keyword evidence="2 3" id="KW-0067">ATP-binding</keyword>
<evidence type="ECO:0000313" key="6">
    <source>
        <dbReference type="EMBL" id="KAE8714841.1"/>
    </source>
</evidence>
<dbReference type="PRINTS" id="PR00837">
    <property type="entry name" value="V5TPXLIKE"/>
</dbReference>
<organism evidence="6 7">
    <name type="scientific">Hibiscus syriacus</name>
    <name type="common">Rose of Sharon</name>
    <dbReference type="NCBI Taxonomy" id="106335"/>
    <lineage>
        <taxon>Eukaryota</taxon>
        <taxon>Viridiplantae</taxon>
        <taxon>Streptophyta</taxon>
        <taxon>Embryophyta</taxon>
        <taxon>Tracheophyta</taxon>
        <taxon>Spermatophyta</taxon>
        <taxon>Magnoliopsida</taxon>
        <taxon>eudicotyledons</taxon>
        <taxon>Gunneridae</taxon>
        <taxon>Pentapetalae</taxon>
        <taxon>rosids</taxon>
        <taxon>malvids</taxon>
        <taxon>Malvales</taxon>
        <taxon>Malvaceae</taxon>
        <taxon>Malvoideae</taxon>
        <taxon>Hibiscus</taxon>
    </lineage>
</organism>
<dbReference type="AlphaFoldDB" id="A0A6A3BG45"/>
<evidence type="ECO:0000256" key="1">
    <source>
        <dbReference type="ARBA" id="ARBA00022741"/>
    </source>
</evidence>
<dbReference type="InterPro" id="IPR001245">
    <property type="entry name" value="Ser-Thr/Tyr_kinase_cat_dom"/>
</dbReference>
<protein>
    <submittedName>
        <fullName evidence="6">Lateral organ boundaries domain family protein</fullName>
    </submittedName>
</protein>
<feature type="binding site" evidence="3">
    <location>
        <position position="280"/>
    </location>
    <ligand>
        <name>ATP</name>
        <dbReference type="ChEBI" id="CHEBI:30616"/>
    </ligand>
</feature>
<evidence type="ECO:0000256" key="4">
    <source>
        <dbReference type="SAM" id="Phobius"/>
    </source>
</evidence>
<keyword evidence="1 3" id="KW-0547">Nucleotide-binding</keyword>
<dbReference type="Gene3D" id="1.10.510.10">
    <property type="entry name" value="Transferase(Phosphotransferase) domain 1"/>
    <property type="match status" value="1"/>
</dbReference>
<dbReference type="GO" id="GO:0005524">
    <property type="term" value="F:ATP binding"/>
    <property type="evidence" value="ECO:0007669"/>
    <property type="project" value="UniProtKB-UniRule"/>
</dbReference>
<dbReference type="InterPro" id="IPR001283">
    <property type="entry name" value="CRISP-related"/>
</dbReference>
<dbReference type="PANTHER" id="PTHR27007">
    <property type="match status" value="1"/>
</dbReference>
<dbReference type="InterPro" id="IPR018244">
    <property type="entry name" value="Allrgn_V5/Tpx1_CS"/>
</dbReference>
<evidence type="ECO:0000256" key="3">
    <source>
        <dbReference type="PROSITE-ProRule" id="PRU10141"/>
    </source>
</evidence>
<dbReference type="Proteomes" id="UP000436088">
    <property type="component" value="Unassembled WGS sequence"/>
</dbReference>
<keyword evidence="4" id="KW-1133">Transmembrane helix</keyword>
<dbReference type="InterPro" id="IPR014044">
    <property type="entry name" value="CAP_dom"/>
</dbReference>
<dbReference type="Gene3D" id="3.30.200.20">
    <property type="entry name" value="Phosphorylase Kinase, domain 1"/>
    <property type="match status" value="1"/>
</dbReference>
<feature type="transmembrane region" description="Helical" evidence="4">
    <location>
        <begin position="182"/>
        <end position="203"/>
    </location>
</feature>
<dbReference type="FunFam" id="3.30.200.20:FF:000168">
    <property type="entry name" value="L-type lectin-domain containing receptor kinase IX.1"/>
    <property type="match status" value="1"/>
</dbReference>
<keyword evidence="4" id="KW-0812">Transmembrane</keyword>
<evidence type="ECO:0000259" key="5">
    <source>
        <dbReference type="PROSITE" id="PS50011"/>
    </source>
</evidence>
<comment type="caution">
    <text evidence="6">The sequence shown here is derived from an EMBL/GenBank/DDBJ whole genome shotgun (WGS) entry which is preliminary data.</text>
</comment>
<dbReference type="GO" id="GO:0005576">
    <property type="term" value="C:extracellular region"/>
    <property type="evidence" value="ECO:0007669"/>
    <property type="project" value="InterPro"/>
</dbReference>
<feature type="domain" description="Protein kinase" evidence="5">
    <location>
        <begin position="250"/>
        <end position="514"/>
    </location>
</feature>